<evidence type="ECO:0000259" key="7">
    <source>
        <dbReference type="PROSITE" id="PS50893"/>
    </source>
</evidence>
<dbReference type="AlphaFoldDB" id="A0A1N5VJT1"/>
<evidence type="ECO:0000313" key="9">
    <source>
        <dbReference type="Proteomes" id="UP000185124"/>
    </source>
</evidence>
<dbReference type="PANTHER" id="PTHR43875">
    <property type="entry name" value="MALTODEXTRIN IMPORT ATP-BINDING PROTEIN MSMX"/>
    <property type="match status" value="1"/>
</dbReference>
<keyword evidence="3" id="KW-0547">Nucleotide-binding</keyword>
<evidence type="ECO:0000256" key="6">
    <source>
        <dbReference type="ARBA" id="ARBA00023136"/>
    </source>
</evidence>
<organism evidence="8 9">
    <name type="scientific">Micromonospora cremea</name>
    <dbReference type="NCBI Taxonomy" id="709881"/>
    <lineage>
        <taxon>Bacteria</taxon>
        <taxon>Bacillati</taxon>
        <taxon>Actinomycetota</taxon>
        <taxon>Actinomycetes</taxon>
        <taxon>Micromonosporales</taxon>
        <taxon>Micromonosporaceae</taxon>
        <taxon>Micromonospora</taxon>
    </lineage>
</organism>
<dbReference type="PROSITE" id="PS00211">
    <property type="entry name" value="ABC_TRANSPORTER_1"/>
    <property type="match status" value="1"/>
</dbReference>
<dbReference type="GO" id="GO:0005524">
    <property type="term" value="F:ATP binding"/>
    <property type="evidence" value="ECO:0007669"/>
    <property type="project" value="UniProtKB-KW"/>
</dbReference>
<accession>A0A1N5VJT1</accession>
<dbReference type="FunFam" id="3.40.50.300:FF:000042">
    <property type="entry name" value="Maltose/maltodextrin ABC transporter, ATP-binding protein"/>
    <property type="match status" value="1"/>
</dbReference>
<protein>
    <submittedName>
        <fullName evidence="8">Iron(III) transport system ATP-binding protein</fullName>
    </submittedName>
</protein>
<evidence type="ECO:0000256" key="5">
    <source>
        <dbReference type="ARBA" id="ARBA00022967"/>
    </source>
</evidence>
<evidence type="ECO:0000256" key="3">
    <source>
        <dbReference type="ARBA" id="ARBA00022741"/>
    </source>
</evidence>
<dbReference type="InterPro" id="IPR012340">
    <property type="entry name" value="NA-bd_OB-fold"/>
</dbReference>
<proteinExistence type="predicted"/>
<keyword evidence="2" id="KW-1003">Cell membrane</keyword>
<dbReference type="InterPro" id="IPR013611">
    <property type="entry name" value="Transp-assoc_OB_typ2"/>
</dbReference>
<evidence type="ECO:0000256" key="1">
    <source>
        <dbReference type="ARBA" id="ARBA00022448"/>
    </source>
</evidence>
<dbReference type="InterPro" id="IPR003439">
    <property type="entry name" value="ABC_transporter-like_ATP-bd"/>
</dbReference>
<dbReference type="Pfam" id="PF08402">
    <property type="entry name" value="TOBE_2"/>
    <property type="match status" value="1"/>
</dbReference>
<dbReference type="Gene3D" id="2.40.50.140">
    <property type="entry name" value="Nucleic acid-binding proteins"/>
    <property type="match status" value="1"/>
</dbReference>
<dbReference type="InterPro" id="IPR047641">
    <property type="entry name" value="ABC_transpr_MalK/UgpC-like"/>
</dbReference>
<keyword evidence="4 8" id="KW-0067">ATP-binding</keyword>
<dbReference type="InterPro" id="IPR027417">
    <property type="entry name" value="P-loop_NTPase"/>
</dbReference>
<keyword evidence="6" id="KW-0472">Membrane</keyword>
<feature type="domain" description="ABC transporter" evidence="7">
    <location>
        <begin position="10"/>
        <end position="246"/>
    </location>
</feature>
<keyword evidence="9" id="KW-1185">Reference proteome</keyword>
<dbReference type="InterPro" id="IPR003593">
    <property type="entry name" value="AAA+_ATPase"/>
</dbReference>
<reference evidence="9" key="1">
    <citation type="submission" date="2016-12" db="EMBL/GenBank/DDBJ databases">
        <authorList>
            <person name="Varghese N."/>
            <person name="Submissions S."/>
        </authorList>
    </citation>
    <scope>NUCLEOTIDE SEQUENCE [LARGE SCALE GENOMIC DNA]</scope>
    <source>
        <strain evidence="9">DSM 45599</strain>
    </source>
</reference>
<dbReference type="SUPFAM" id="SSF50331">
    <property type="entry name" value="MOP-like"/>
    <property type="match status" value="1"/>
</dbReference>
<name>A0A1N5VJT1_9ACTN</name>
<dbReference type="Pfam" id="PF00005">
    <property type="entry name" value="ABC_tran"/>
    <property type="match status" value="1"/>
</dbReference>
<dbReference type="InterPro" id="IPR008995">
    <property type="entry name" value="Mo/tungstate-bd_C_term_dom"/>
</dbReference>
<evidence type="ECO:0000256" key="4">
    <source>
        <dbReference type="ARBA" id="ARBA00022840"/>
    </source>
</evidence>
<dbReference type="Proteomes" id="UP000185124">
    <property type="component" value="Unassembled WGS sequence"/>
</dbReference>
<dbReference type="STRING" id="709881.SAMN04489832_1646"/>
<dbReference type="PROSITE" id="PS50893">
    <property type="entry name" value="ABC_TRANSPORTER_2"/>
    <property type="match status" value="1"/>
</dbReference>
<dbReference type="OrthoDB" id="9802264at2"/>
<evidence type="ECO:0000313" key="8">
    <source>
        <dbReference type="EMBL" id="SIM72505.1"/>
    </source>
</evidence>
<dbReference type="SMART" id="SM00382">
    <property type="entry name" value="AAA"/>
    <property type="match status" value="1"/>
</dbReference>
<dbReference type="InterPro" id="IPR017871">
    <property type="entry name" value="ABC_transporter-like_CS"/>
</dbReference>
<dbReference type="EMBL" id="FSQT01000001">
    <property type="protein sequence ID" value="SIM72505.1"/>
    <property type="molecule type" value="Genomic_DNA"/>
</dbReference>
<dbReference type="PANTHER" id="PTHR43875:SF15">
    <property type="entry name" value="TREHALOSE IMPORT ATP-BINDING PROTEIN SUGC"/>
    <property type="match status" value="1"/>
</dbReference>
<keyword evidence="5" id="KW-1278">Translocase</keyword>
<dbReference type="Gene3D" id="2.40.50.100">
    <property type="match status" value="1"/>
</dbReference>
<dbReference type="GO" id="GO:0016887">
    <property type="term" value="F:ATP hydrolysis activity"/>
    <property type="evidence" value="ECO:0007669"/>
    <property type="project" value="InterPro"/>
</dbReference>
<dbReference type="GO" id="GO:0140359">
    <property type="term" value="F:ABC-type transporter activity"/>
    <property type="evidence" value="ECO:0007669"/>
    <property type="project" value="UniProtKB-ARBA"/>
</dbReference>
<evidence type="ECO:0000256" key="2">
    <source>
        <dbReference type="ARBA" id="ARBA00022475"/>
    </source>
</evidence>
<gene>
    <name evidence="8" type="ORF">SAMN04489832_1646</name>
</gene>
<sequence length="381" mass="41069">MTSADANVSVEITALRKTFNGKAAVDGVDLSVRQGETLVLLGPSGCGKTTTMRSIVGLEDPDEGRITIDGRVVFDSSKRLHIPANERGIGMVFQSYAIWPHMTVRQNVQFSLKIQKLAKRESDERVDRTLELLGLTELGPRPASLLSGGQMQRVALARSLAMRPSVLVLDEPLSNLDARLRERLRIELKELHESLKTTSIYVTHDQGEALALADRIGVMHDGKIVQLTDPVTLYRRPATQFVADFLGATNFLPGVLATGKDGTGCGVRWGTDDGQSAATVQTTCPMRGAVGDKVTLSIRPEAIGIAAAGGEPAADNTVEGVVAVASFMGDHTQYVVESSAGQRIQVKRTGNDDLLERGTKVRLTLPPAAVRVFDIEGQAWY</sequence>
<dbReference type="GO" id="GO:0055052">
    <property type="term" value="C:ATP-binding cassette (ABC) transporter complex, substrate-binding subunit-containing"/>
    <property type="evidence" value="ECO:0007669"/>
    <property type="project" value="TreeGrafter"/>
</dbReference>
<dbReference type="Gene3D" id="3.40.50.300">
    <property type="entry name" value="P-loop containing nucleotide triphosphate hydrolases"/>
    <property type="match status" value="1"/>
</dbReference>
<dbReference type="SUPFAM" id="SSF52540">
    <property type="entry name" value="P-loop containing nucleoside triphosphate hydrolases"/>
    <property type="match status" value="1"/>
</dbReference>
<keyword evidence="1" id="KW-0813">Transport</keyword>